<comment type="caution">
    <text evidence="1">The sequence shown here is derived from an EMBL/GenBank/DDBJ whole genome shotgun (WGS) entry which is preliminary data.</text>
</comment>
<dbReference type="EMBL" id="RBPS01000112">
    <property type="protein sequence ID" value="RMO38389.1"/>
    <property type="molecule type" value="Genomic_DNA"/>
</dbReference>
<dbReference type="Proteomes" id="UP000273536">
    <property type="component" value="Unassembled WGS sequence"/>
</dbReference>
<gene>
    <name evidence="1" type="ORF">ALQ42_101010</name>
</gene>
<evidence type="ECO:0000313" key="2">
    <source>
        <dbReference type="Proteomes" id="UP000273536"/>
    </source>
</evidence>
<dbReference type="SUPFAM" id="SSF51735">
    <property type="entry name" value="NAD(P)-binding Rossmann-fold domains"/>
    <property type="match status" value="1"/>
</dbReference>
<dbReference type="InterPro" id="IPR036291">
    <property type="entry name" value="NAD(P)-bd_dom_sf"/>
</dbReference>
<name>A0A3M3UZD0_PSESG</name>
<dbReference type="AlphaFoldDB" id="A0A3M3UZD0"/>
<accession>A0A3M3UZD0</accession>
<organism evidence="1 2">
    <name type="scientific">Pseudomonas savastanoi pv. glycinea</name>
    <name type="common">Pseudomonas syringae pv. glycinea</name>
    <dbReference type="NCBI Taxonomy" id="318"/>
    <lineage>
        <taxon>Bacteria</taxon>
        <taxon>Pseudomonadati</taxon>
        <taxon>Pseudomonadota</taxon>
        <taxon>Gammaproteobacteria</taxon>
        <taxon>Pseudomonadales</taxon>
        <taxon>Pseudomonadaceae</taxon>
        <taxon>Pseudomonas</taxon>
    </lineage>
</organism>
<dbReference type="InterPro" id="IPR002347">
    <property type="entry name" value="SDR_fam"/>
</dbReference>
<evidence type="ECO:0000313" key="1">
    <source>
        <dbReference type="EMBL" id="RMO38389.1"/>
    </source>
</evidence>
<protein>
    <submittedName>
        <fullName evidence="1">Uncharacterized protein</fullName>
    </submittedName>
</protein>
<dbReference type="Pfam" id="PF13561">
    <property type="entry name" value="adh_short_C2"/>
    <property type="match status" value="1"/>
</dbReference>
<dbReference type="Gene3D" id="3.40.50.720">
    <property type="entry name" value="NAD(P)-binding Rossmann-like Domain"/>
    <property type="match status" value="1"/>
</dbReference>
<proteinExistence type="predicted"/>
<reference evidence="1 2" key="1">
    <citation type="submission" date="2018-08" db="EMBL/GenBank/DDBJ databases">
        <title>Recombination of ecologically and evolutionarily significant loci maintains genetic cohesion in the Pseudomonas syringae species complex.</title>
        <authorList>
            <person name="Dillon M."/>
            <person name="Thakur S."/>
            <person name="Almeida R.N.D."/>
            <person name="Weir B.S."/>
            <person name="Guttman D.S."/>
        </authorList>
    </citation>
    <scope>NUCLEOTIDE SEQUENCE [LARGE SCALE GENOMIC DNA]</scope>
    <source>
        <strain evidence="1 2">ICMP 6372</strain>
    </source>
</reference>
<sequence>MSKIMGGQFLEKTGTTEDVANAVLYLASNQASFITGSNFVVDGGWSAGKLI</sequence>